<evidence type="ECO:0000313" key="2">
    <source>
        <dbReference type="EMBL" id="MDC5696357.1"/>
    </source>
</evidence>
<evidence type="ECO:0008006" key="4">
    <source>
        <dbReference type="Google" id="ProtNLM"/>
    </source>
</evidence>
<protein>
    <recommendedName>
        <fullName evidence="4">META domain-containing protein</fullName>
    </recommendedName>
</protein>
<accession>A0ABT5GDL6</accession>
<proteinExistence type="predicted"/>
<keyword evidence="1" id="KW-1133">Transmembrane helix</keyword>
<keyword evidence="1" id="KW-0472">Membrane</keyword>
<evidence type="ECO:0000256" key="1">
    <source>
        <dbReference type="SAM" id="Phobius"/>
    </source>
</evidence>
<feature type="transmembrane region" description="Helical" evidence="1">
    <location>
        <begin position="48"/>
        <end position="68"/>
    </location>
</feature>
<gene>
    <name evidence="2" type="ORF">OO014_03745</name>
</gene>
<sequence length="311" mass="33170">MNTLERKVSEALRAYGEGLDMTTQDIDRLEEQLEVKDEAHRKERRGRLWQAAVAACAVTGVVLGALALRSDPEPRTVPASPPPLTLNQLAGLWANTGDGPGLLWLWYFTEDGRMTTVGPAAGLISDEPWVDWTVRPAPGGFTLDRTENGERCHFDASASMTAAGRMTATLTTTTPDCDDAAIAQDWGFVRISPVSAAGATLDSGLPTLEPKSVSSTSDLDGTWLIRGTGTLVVVVHERYRVLDLGEPAAAENGSLSQTKAGSFVFTPKDDPDCPTTYASAVTRGSTVALELAGNSCGRLGQATETWVKLHN</sequence>
<evidence type="ECO:0000313" key="3">
    <source>
        <dbReference type="Proteomes" id="UP001150259"/>
    </source>
</evidence>
<dbReference type="RefSeq" id="WP_272460934.1">
    <property type="nucleotide sequence ID" value="NZ_JAPFQL010000010.1"/>
</dbReference>
<reference evidence="2 3" key="1">
    <citation type="submission" date="2022-11" db="EMBL/GenBank/DDBJ databases">
        <title>Anaerobic phenanthrene biodegradation by a DNRA strain PheN6.</title>
        <authorList>
            <person name="Zhang Z."/>
        </authorList>
    </citation>
    <scope>NUCLEOTIDE SEQUENCE [LARGE SCALE GENOMIC DNA]</scope>
    <source>
        <strain evidence="2 3">PheN6</strain>
    </source>
</reference>
<comment type="caution">
    <text evidence="2">The sequence shown here is derived from an EMBL/GenBank/DDBJ whole genome shotgun (WGS) entry which is preliminary data.</text>
</comment>
<dbReference type="Proteomes" id="UP001150259">
    <property type="component" value="Unassembled WGS sequence"/>
</dbReference>
<dbReference type="EMBL" id="JAPFQL010000010">
    <property type="protein sequence ID" value="MDC5696357.1"/>
    <property type="molecule type" value="Genomic_DNA"/>
</dbReference>
<name>A0ABT5GDL6_9MICO</name>
<keyword evidence="3" id="KW-1185">Reference proteome</keyword>
<keyword evidence="1" id="KW-0812">Transmembrane</keyword>
<organism evidence="2 3">
    <name type="scientific">Intrasporangium calvum</name>
    <dbReference type="NCBI Taxonomy" id="53358"/>
    <lineage>
        <taxon>Bacteria</taxon>
        <taxon>Bacillati</taxon>
        <taxon>Actinomycetota</taxon>
        <taxon>Actinomycetes</taxon>
        <taxon>Micrococcales</taxon>
        <taxon>Intrasporangiaceae</taxon>
        <taxon>Intrasporangium</taxon>
    </lineage>
</organism>